<name>A0AAF0ZSU0_SOLVR</name>
<reference evidence="1" key="1">
    <citation type="submission" date="2023-08" db="EMBL/GenBank/DDBJ databases">
        <title>A de novo genome assembly of Solanum verrucosum Schlechtendal, a Mexican diploid species geographically isolated from the other diploid A-genome species in potato relatives.</title>
        <authorList>
            <person name="Hosaka K."/>
        </authorList>
    </citation>
    <scope>NUCLEOTIDE SEQUENCE</scope>
    <source>
        <tissue evidence="1">Young leaves</tissue>
    </source>
</reference>
<proteinExistence type="predicted"/>
<dbReference type="AlphaFoldDB" id="A0AAF0ZSU0"/>
<protein>
    <submittedName>
        <fullName evidence="1">Uncharacterized protein</fullName>
    </submittedName>
</protein>
<keyword evidence="2" id="KW-1185">Reference proteome</keyword>
<evidence type="ECO:0000313" key="1">
    <source>
        <dbReference type="EMBL" id="WMV50206.1"/>
    </source>
</evidence>
<organism evidence="1 2">
    <name type="scientific">Solanum verrucosum</name>
    <dbReference type="NCBI Taxonomy" id="315347"/>
    <lineage>
        <taxon>Eukaryota</taxon>
        <taxon>Viridiplantae</taxon>
        <taxon>Streptophyta</taxon>
        <taxon>Embryophyta</taxon>
        <taxon>Tracheophyta</taxon>
        <taxon>Spermatophyta</taxon>
        <taxon>Magnoliopsida</taxon>
        <taxon>eudicotyledons</taxon>
        <taxon>Gunneridae</taxon>
        <taxon>Pentapetalae</taxon>
        <taxon>asterids</taxon>
        <taxon>lamiids</taxon>
        <taxon>Solanales</taxon>
        <taxon>Solanaceae</taxon>
        <taxon>Solanoideae</taxon>
        <taxon>Solaneae</taxon>
        <taxon>Solanum</taxon>
    </lineage>
</organism>
<dbReference type="Proteomes" id="UP001234989">
    <property type="component" value="Chromosome 10"/>
</dbReference>
<accession>A0AAF0ZSU0</accession>
<gene>
    <name evidence="1" type="ORF">MTR67_043591</name>
</gene>
<dbReference type="EMBL" id="CP133621">
    <property type="protein sequence ID" value="WMV50206.1"/>
    <property type="molecule type" value="Genomic_DNA"/>
</dbReference>
<evidence type="ECO:0000313" key="2">
    <source>
        <dbReference type="Proteomes" id="UP001234989"/>
    </source>
</evidence>
<sequence length="51" mass="5840">MSASRTRFTKGKMFGPRCRHVADSTVSNLISRKLVGTPQHRELVSQRNLRK</sequence>